<name>A0A328WXC8_9FLAO</name>
<dbReference type="EMBL" id="QLSV01000001">
    <property type="protein sequence ID" value="RAR50941.1"/>
    <property type="molecule type" value="Genomic_DNA"/>
</dbReference>
<dbReference type="GO" id="GO:0016787">
    <property type="term" value="F:hydrolase activity"/>
    <property type="evidence" value="ECO:0007669"/>
    <property type="project" value="UniProtKB-KW"/>
</dbReference>
<keyword evidence="2" id="KW-0378">Hydrolase</keyword>
<proteinExistence type="predicted"/>
<dbReference type="OrthoDB" id="9784036at2"/>
<evidence type="ECO:0000256" key="1">
    <source>
        <dbReference type="SAM" id="SignalP"/>
    </source>
</evidence>
<comment type="caution">
    <text evidence="2">The sequence shown here is derived from an EMBL/GenBank/DDBJ whole genome shotgun (WGS) entry which is preliminary data.</text>
</comment>
<dbReference type="RefSeq" id="WP_112084538.1">
    <property type="nucleotide sequence ID" value="NZ_QLSV01000001.1"/>
</dbReference>
<evidence type="ECO:0000313" key="3">
    <source>
        <dbReference type="Proteomes" id="UP000249518"/>
    </source>
</evidence>
<dbReference type="InterPro" id="IPR029058">
    <property type="entry name" value="AB_hydrolase_fold"/>
</dbReference>
<dbReference type="Proteomes" id="UP000249518">
    <property type="component" value="Unassembled WGS sequence"/>
</dbReference>
<dbReference type="PANTHER" id="PTHR48098">
    <property type="entry name" value="ENTEROCHELIN ESTERASE-RELATED"/>
    <property type="match status" value="1"/>
</dbReference>
<feature type="chain" id="PRO_5016378499" evidence="1">
    <location>
        <begin position="24"/>
        <end position="264"/>
    </location>
</feature>
<organism evidence="2 3">
    <name type="scientific">Flavobacterium lacus</name>
    <dbReference type="NCBI Taxonomy" id="1353778"/>
    <lineage>
        <taxon>Bacteria</taxon>
        <taxon>Pseudomonadati</taxon>
        <taxon>Bacteroidota</taxon>
        <taxon>Flavobacteriia</taxon>
        <taxon>Flavobacteriales</taxon>
        <taxon>Flavobacteriaceae</taxon>
        <taxon>Flavobacterium</taxon>
    </lineage>
</organism>
<keyword evidence="1" id="KW-0732">Signal</keyword>
<sequence>MKLIFSLRLLLSLLVFMSQNVWSQKRYATFEIESPQLKTTKKIWVYLPKDYSKQTRNYPVIYMHDAQNLFDAQTSYAGEWNVDETLDSLKLNVIVIGIEHGNEKRLEELTPYQHEKYGGGNADAYLDFIVTSLKPHVDKTYRTKTKAKHTTIFGSSLGGLVSYYAVLKYAEVFEKAGVFSPSFWFTNDIFALTENKEKINAKLYFLCGDSESEDMVSDLTKMTTLVEKRMYKKSNFKQVIIKDGKHNEKLWRENFGEAVRWLLK</sequence>
<reference evidence="2 3" key="1">
    <citation type="submission" date="2018-06" db="EMBL/GenBank/DDBJ databases">
        <title>Genomic Encyclopedia of Type Strains, Phase III (KMG-III): the genomes of soil and plant-associated and newly described type strains.</title>
        <authorList>
            <person name="Whitman W."/>
        </authorList>
    </citation>
    <scope>NUCLEOTIDE SEQUENCE [LARGE SCALE GENOMIC DNA]</scope>
    <source>
        <strain evidence="2 3">CGMCC 1.12504</strain>
    </source>
</reference>
<evidence type="ECO:0000313" key="2">
    <source>
        <dbReference type="EMBL" id="RAR50941.1"/>
    </source>
</evidence>
<accession>A0A328WXC8</accession>
<dbReference type="InterPro" id="IPR050583">
    <property type="entry name" value="Mycobacterial_A85_antigen"/>
</dbReference>
<dbReference type="Gene3D" id="3.40.50.1820">
    <property type="entry name" value="alpha/beta hydrolase"/>
    <property type="match status" value="1"/>
</dbReference>
<dbReference type="AlphaFoldDB" id="A0A328WXC8"/>
<gene>
    <name evidence="2" type="ORF">B0I10_101112</name>
</gene>
<keyword evidence="3" id="KW-1185">Reference proteome</keyword>
<dbReference type="PANTHER" id="PTHR48098:SF6">
    <property type="entry name" value="FERRI-BACILLIBACTIN ESTERASE BESA"/>
    <property type="match status" value="1"/>
</dbReference>
<dbReference type="InterPro" id="IPR000801">
    <property type="entry name" value="Esterase-like"/>
</dbReference>
<dbReference type="Pfam" id="PF00756">
    <property type="entry name" value="Esterase"/>
    <property type="match status" value="1"/>
</dbReference>
<protein>
    <submittedName>
        <fullName evidence="2">Putative alpha/beta superfamily hydrolase</fullName>
    </submittedName>
</protein>
<feature type="signal peptide" evidence="1">
    <location>
        <begin position="1"/>
        <end position="23"/>
    </location>
</feature>
<dbReference type="SUPFAM" id="SSF53474">
    <property type="entry name" value="alpha/beta-Hydrolases"/>
    <property type="match status" value="1"/>
</dbReference>